<sequence length="128" mass="14600">MLTDSIRITSQLCKLMMPSAFTPNKDGLNDVFKVKYPFPVKHFDMIVYNRFGQKVFECYDIAKGWNGTINNVDQDAGMYIWKISLIDNDGISAAAQGTVTMIRYNDEIDIHHVSVSHYYSVTKNATIH</sequence>
<evidence type="ECO:0000313" key="2">
    <source>
        <dbReference type="Proteomes" id="UP000305848"/>
    </source>
</evidence>
<protein>
    <submittedName>
        <fullName evidence="1">Gliding motility-associated C-terminal domain-containing protein</fullName>
    </submittedName>
</protein>
<reference evidence="1 2" key="1">
    <citation type="submission" date="2019-05" db="EMBL/GenBank/DDBJ databases">
        <title>Panacibacter sp. strain 17mud1-8 Genome sequencing and assembly.</title>
        <authorList>
            <person name="Chhetri G."/>
        </authorList>
    </citation>
    <scope>NUCLEOTIDE SEQUENCE [LARGE SCALE GENOMIC DNA]</scope>
    <source>
        <strain evidence="1 2">17mud1-8</strain>
    </source>
</reference>
<evidence type="ECO:0000313" key="1">
    <source>
        <dbReference type="EMBL" id="TKK67645.1"/>
    </source>
</evidence>
<organism evidence="1 2">
    <name type="scientific">Ilyomonas limi</name>
    <dbReference type="NCBI Taxonomy" id="2575867"/>
    <lineage>
        <taxon>Bacteria</taxon>
        <taxon>Pseudomonadati</taxon>
        <taxon>Bacteroidota</taxon>
        <taxon>Chitinophagia</taxon>
        <taxon>Chitinophagales</taxon>
        <taxon>Chitinophagaceae</taxon>
        <taxon>Ilyomonas</taxon>
    </lineage>
</organism>
<dbReference type="OrthoDB" id="1123245at2"/>
<accession>A0A4U3KYA7</accession>
<dbReference type="Pfam" id="PF13585">
    <property type="entry name" value="CHU_C"/>
    <property type="match status" value="1"/>
</dbReference>
<keyword evidence="2" id="KW-1185">Reference proteome</keyword>
<proteinExistence type="predicted"/>
<dbReference type="InterPro" id="IPR026341">
    <property type="entry name" value="T9SS_type_B"/>
</dbReference>
<dbReference type="AlphaFoldDB" id="A0A4U3KYA7"/>
<gene>
    <name evidence="1" type="ORF">FC093_12895</name>
</gene>
<dbReference type="Proteomes" id="UP000305848">
    <property type="component" value="Unassembled WGS sequence"/>
</dbReference>
<name>A0A4U3KYA7_9BACT</name>
<dbReference type="NCBIfam" id="TIGR04131">
    <property type="entry name" value="Bac_Flav_CTERM"/>
    <property type="match status" value="1"/>
</dbReference>
<comment type="caution">
    <text evidence="1">The sequence shown here is derived from an EMBL/GenBank/DDBJ whole genome shotgun (WGS) entry which is preliminary data.</text>
</comment>
<dbReference type="RefSeq" id="WP_137262210.1">
    <property type="nucleotide sequence ID" value="NZ_SZQL01000010.1"/>
</dbReference>
<dbReference type="EMBL" id="SZQL01000010">
    <property type="protein sequence ID" value="TKK67645.1"/>
    <property type="molecule type" value="Genomic_DNA"/>
</dbReference>